<dbReference type="OrthoDB" id="3173670at2759"/>
<protein>
    <submittedName>
        <fullName evidence="2">Uncharacterized protein</fullName>
    </submittedName>
</protein>
<dbReference type="EMBL" id="CACVBS010000024">
    <property type="protein sequence ID" value="CAA7259365.1"/>
    <property type="molecule type" value="Genomic_DNA"/>
</dbReference>
<proteinExistence type="predicted"/>
<dbReference type="Proteomes" id="UP000467700">
    <property type="component" value="Unassembled WGS sequence"/>
</dbReference>
<dbReference type="AlphaFoldDB" id="A0A8S0VQB2"/>
<evidence type="ECO:0000256" key="1">
    <source>
        <dbReference type="SAM" id="MobiDB-lite"/>
    </source>
</evidence>
<reference evidence="2 3" key="1">
    <citation type="submission" date="2020-01" db="EMBL/GenBank/DDBJ databases">
        <authorList>
            <person name="Gupta K D."/>
        </authorList>
    </citation>
    <scope>NUCLEOTIDE SEQUENCE [LARGE SCALE GENOMIC DNA]</scope>
</reference>
<name>A0A8S0VQB2_CYCAE</name>
<sequence>MVLSAIYSGDGREEKRDANITTVATFPKIMPPRPAKVYHILVKSHKLSIMLHGQLPTTTVAELKDQVLSALTSNVASGALDVAAMDPPEVDVQSEDDFELCRPIKEKGKAAATFEALEPQKILRECGIGGWEPLFLQFRDRGTGQLLPVQYTLPPMLDEEEEPQAPPEGKGKRKASAGLDEDDLDI</sequence>
<feature type="region of interest" description="Disordered" evidence="1">
    <location>
        <begin position="153"/>
        <end position="186"/>
    </location>
</feature>
<gene>
    <name evidence="2" type="ORF">AAE3_LOCUS1843</name>
</gene>
<evidence type="ECO:0000313" key="2">
    <source>
        <dbReference type="EMBL" id="CAA7259365.1"/>
    </source>
</evidence>
<keyword evidence="3" id="KW-1185">Reference proteome</keyword>
<accession>A0A8S0VQB2</accession>
<evidence type="ECO:0000313" key="3">
    <source>
        <dbReference type="Proteomes" id="UP000467700"/>
    </source>
</evidence>
<comment type="caution">
    <text evidence="2">The sequence shown here is derived from an EMBL/GenBank/DDBJ whole genome shotgun (WGS) entry which is preliminary data.</text>
</comment>
<organism evidence="2 3">
    <name type="scientific">Cyclocybe aegerita</name>
    <name type="common">Black poplar mushroom</name>
    <name type="synonym">Agrocybe aegerita</name>
    <dbReference type="NCBI Taxonomy" id="1973307"/>
    <lineage>
        <taxon>Eukaryota</taxon>
        <taxon>Fungi</taxon>
        <taxon>Dikarya</taxon>
        <taxon>Basidiomycota</taxon>
        <taxon>Agaricomycotina</taxon>
        <taxon>Agaricomycetes</taxon>
        <taxon>Agaricomycetidae</taxon>
        <taxon>Agaricales</taxon>
        <taxon>Agaricineae</taxon>
        <taxon>Bolbitiaceae</taxon>
        <taxon>Cyclocybe</taxon>
    </lineage>
</organism>